<evidence type="ECO:0000256" key="3">
    <source>
        <dbReference type="ARBA" id="ARBA00022695"/>
    </source>
</evidence>
<keyword evidence="3" id="KW-0548">Nucleotidyltransferase</keyword>
<comment type="catalytic activity">
    <reaction evidence="4">
        <text>apo-[citrate lyase ACP] + 2'-(5''-triphospho-alpha-D-ribosyl)-3'-dephospho-CoA = holo-[citrate lyase ACP] + diphosphate</text>
        <dbReference type="Rhea" id="RHEA:16333"/>
        <dbReference type="Rhea" id="RHEA-COMP:10157"/>
        <dbReference type="Rhea" id="RHEA-COMP:10158"/>
        <dbReference type="ChEBI" id="CHEBI:29999"/>
        <dbReference type="ChEBI" id="CHEBI:33019"/>
        <dbReference type="ChEBI" id="CHEBI:61378"/>
        <dbReference type="ChEBI" id="CHEBI:82683"/>
        <dbReference type="EC" id="2.7.7.61"/>
    </reaction>
</comment>
<keyword evidence="2" id="KW-0808">Transferase</keyword>
<name>A0AAE3V9S9_9FIRM</name>
<dbReference type="NCBIfam" id="NF002383">
    <property type="entry name" value="PRK01392.1"/>
    <property type="match status" value="1"/>
</dbReference>
<comment type="caution">
    <text evidence="5">The sequence shown here is derived from an EMBL/GenBank/DDBJ whole genome shotgun (WGS) entry which is preliminary data.</text>
</comment>
<evidence type="ECO:0000256" key="4">
    <source>
        <dbReference type="ARBA" id="ARBA00048574"/>
    </source>
</evidence>
<dbReference type="AlphaFoldDB" id="A0AAE3V9S9"/>
<keyword evidence="6" id="KW-1185">Reference proteome</keyword>
<accession>A0AAE3V9S9</accession>
<dbReference type="Proteomes" id="UP001241537">
    <property type="component" value="Unassembled WGS sequence"/>
</dbReference>
<reference evidence="5" key="1">
    <citation type="submission" date="2023-07" db="EMBL/GenBank/DDBJ databases">
        <title>Genomic Encyclopedia of Type Strains, Phase IV (KMG-IV): sequencing the most valuable type-strain genomes for metagenomic binning, comparative biology and taxonomic classification.</title>
        <authorList>
            <person name="Goeker M."/>
        </authorList>
    </citation>
    <scope>NUCLEOTIDE SEQUENCE</scope>
    <source>
        <strain evidence="5">DSM 19659</strain>
    </source>
</reference>
<gene>
    <name evidence="5" type="ORF">J2S20_000788</name>
</gene>
<dbReference type="InterPro" id="IPR005551">
    <property type="entry name" value="CitX"/>
</dbReference>
<sequence length="188" mass="21040">MNNAEHREAAASVSVYDMLSAREQRAERQKALLSEYHSPLICFTMNIPGPVKSGEPIHAAFCEGVKRIRRALASGTENDAKTSLHILHEEYSEAKSGYEYYAAVSGSAAALKRICTGIEEADRLGRLFDIDILDRDGRKESRKTLGLPPRRCLLCGRDARICGRSRAHELPALQQEVLKIIEDELHFF</sequence>
<dbReference type="GO" id="GO:0050519">
    <property type="term" value="F:holo-citrate lyase synthase activity"/>
    <property type="evidence" value="ECO:0007669"/>
    <property type="project" value="UniProtKB-EC"/>
</dbReference>
<dbReference type="NCBIfam" id="TIGR03124">
    <property type="entry name" value="citrate_citX"/>
    <property type="match status" value="1"/>
</dbReference>
<dbReference type="RefSeq" id="WP_307253421.1">
    <property type="nucleotide sequence ID" value="NZ_JAUSTO010000004.1"/>
</dbReference>
<dbReference type="GO" id="GO:0051191">
    <property type="term" value="P:prosthetic group biosynthetic process"/>
    <property type="evidence" value="ECO:0007669"/>
    <property type="project" value="InterPro"/>
</dbReference>
<evidence type="ECO:0000313" key="5">
    <source>
        <dbReference type="EMBL" id="MDQ0152103.1"/>
    </source>
</evidence>
<protein>
    <recommendedName>
        <fullName evidence="1">citrate lyase holo-[acyl-carrier protein] synthase</fullName>
        <ecNumber evidence="1">2.7.7.61</ecNumber>
    </recommendedName>
</protein>
<proteinExistence type="predicted"/>
<dbReference type="EMBL" id="JAUSTO010000004">
    <property type="protein sequence ID" value="MDQ0152103.1"/>
    <property type="molecule type" value="Genomic_DNA"/>
</dbReference>
<evidence type="ECO:0000313" key="6">
    <source>
        <dbReference type="Proteomes" id="UP001241537"/>
    </source>
</evidence>
<organism evidence="5 6">
    <name type="scientific">Moryella indoligenes</name>
    <dbReference type="NCBI Taxonomy" id="371674"/>
    <lineage>
        <taxon>Bacteria</taxon>
        <taxon>Bacillati</taxon>
        <taxon>Bacillota</taxon>
        <taxon>Clostridia</taxon>
        <taxon>Lachnospirales</taxon>
        <taxon>Lachnospiraceae</taxon>
        <taxon>Moryella</taxon>
    </lineage>
</organism>
<dbReference type="Pfam" id="PF03802">
    <property type="entry name" value="CitX"/>
    <property type="match status" value="1"/>
</dbReference>
<evidence type="ECO:0000256" key="1">
    <source>
        <dbReference type="ARBA" id="ARBA00012524"/>
    </source>
</evidence>
<dbReference type="EC" id="2.7.7.61" evidence="1"/>
<evidence type="ECO:0000256" key="2">
    <source>
        <dbReference type="ARBA" id="ARBA00022679"/>
    </source>
</evidence>